<dbReference type="AlphaFoldDB" id="A0A9I9EE34"/>
<protein>
    <submittedName>
        <fullName evidence="1">Uncharacterized protein</fullName>
    </submittedName>
</protein>
<reference evidence="1" key="1">
    <citation type="submission" date="2023-03" db="UniProtKB">
        <authorList>
            <consortium name="EnsemblPlants"/>
        </authorList>
    </citation>
    <scope>IDENTIFICATION</scope>
</reference>
<proteinExistence type="predicted"/>
<accession>A0A9I9EE34</accession>
<evidence type="ECO:0000313" key="1">
    <source>
        <dbReference type="EnsemblPlants" id="MELO3C032527.2.1"/>
    </source>
</evidence>
<organism evidence="1">
    <name type="scientific">Cucumis melo</name>
    <name type="common">Muskmelon</name>
    <dbReference type="NCBI Taxonomy" id="3656"/>
    <lineage>
        <taxon>Eukaryota</taxon>
        <taxon>Viridiplantae</taxon>
        <taxon>Streptophyta</taxon>
        <taxon>Embryophyta</taxon>
        <taxon>Tracheophyta</taxon>
        <taxon>Spermatophyta</taxon>
        <taxon>Magnoliopsida</taxon>
        <taxon>eudicotyledons</taxon>
        <taxon>Gunneridae</taxon>
        <taxon>Pentapetalae</taxon>
        <taxon>rosids</taxon>
        <taxon>fabids</taxon>
        <taxon>Cucurbitales</taxon>
        <taxon>Cucurbitaceae</taxon>
        <taxon>Benincaseae</taxon>
        <taxon>Cucumis</taxon>
    </lineage>
</organism>
<dbReference type="Gramene" id="MELO3C032527.2.1">
    <property type="protein sequence ID" value="MELO3C032527.2.1"/>
    <property type="gene ID" value="MELO3C032527.2"/>
</dbReference>
<sequence>MPTCVDLCVPQLISRANHLTLQHLGVKETHRILNPRLMDIMDRTHPLSILYQTQNFYLPLGQPKMVTSTHSIFIKVTTISTISLQNSRY</sequence>
<dbReference type="EnsemblPlants" id="MELO3C032527.2.1">
    <property type="protein sequence ID" value="MELO3C032527.2.1"/>
    <property type="gene ID" value="MELO3C032527.2"/>
</dbReference>
<name>A0A9I9EE34_CUCME</name>